<sequence length="322" mass="35274">MAQSATTKRQKTALVTGCSSGIGYYAALELASKGYKVFACARRLEPMEPLKKAYPGQIITFSMDVSSIESINKGYDFVFAELGGVASSADAPAEAPHSVPKLDVLYNNAGQSCTFPAIDVTDSAMKQCFEVNVYGPIRLTKRFSSLVIAAQGTIVFTGSIAGLTPFPWSSIYGSTKAAIHQFANCLSLEMEPFNVRVLNVITGGVRTDIADKRPMPPGSVYLDSEEGRAMFAYRQKMAVNNLPMTPEKYAAAVVKKIENHNLLQVNYYNGSYSWIVPWALALTPRWLFLAYLRKKFMLNGVWNALRARFVGGGDVLESKKLV</sequence>
<proteinExistence type="predicted"/>
<accession>A0ACB5T4M1</accession>
<name>A0ACB5T4M1_AMBMO</name>
<reference evidence="1" key="1">
    <citation type="submission" date="2023-04" db="EMBL/GenBank/DDBJ databases">
        <title>Ambrosiozyma monospora NBRC 10751.</title>
        <authorList>
            <person name="Ichikawa N."/>
            <person name="Sato H."/>
            <person name="Tonouchi N."/>
        </authorList>
    </citation>
    <scope>NUCLEOTIDE SEQUENCE</scope>
    <source>
        <strain evidence="1">NBRC 10751</strain>
    </source>
</reference>
<keyword evidence="2" id="KW-1185">Reference proteome</keyword>
<evidence type="ECO:0000313" key="2">
    <source>
        <dbReference type="Proteomes" id="UP001165064"/>
    </source>
</evidence>
<organism evidence="1 2">
    <name type="scientific">Ambrosiozyma monospora</name>
    <name type="common">Yeast</name>
    <name type="synonym">Endomycopsis monosporus</name>
    <dbReference type="NCBI Taxonomy" id="43982"/>
    <lineage>
        <taxon>Eukaryota</taxon>
        <taxon>Fungi</taxon>
        <taxon>Dikarya</taxon>
        <taxon>Ascomycota</taxon>
        <taxon>Saccharomycotina</taxon>
        <taxon>Pichiomycetes</taxon>
        <taxon>Pichiales</taxon>
        <taxon>Pichiaceae</taxon>
        <taxon>Ambrosiozyma</taxon>
    </lineage>
</organism>
<evidence type="ECO:0000313" key="1">
    <source>
        <dbReference type="EMBL" id="GME81178.1"/>
    </source>
</evidence>
<protein>
    <submittedName>
        <fullName evidence="1">Unnamed protein product</fullName>
    </submittedName>
</protein>
<gene>
    <name evidence="1" type="ORF">Amon02_000479600</name>
</gene>
<dbReference type="Proteomes" id="UP001165064">
    <property type="component" value="Unassembled WGS sequence"/>
</dbReference>
<comment type="caution">
    <text evidence="1">The sequence shown here is derived from an EMBL/GenBank/DDBJ whole genome shotgun (WGS) entry which is preliminary data.</text>
</comment>
<dbReference type="EMBL" id="BSXS01003379">
    <property type="protein sequence ID" value="GME81178.1"/>
    <property type="molecule type" value="Genomic_DNA"/>
</dbReference>